<dbReference type="InterPro" id="IPR050809">
    <property type="entry name" value="UgpAE/MalFG_permease"/>
</dbReference>
<comment type="subcellular location">
    <subcellularLocation>
        <location evidence="1 7">Cell membrane</location>
        <topology evidence="1 7">Multi-pass membrane protein</topology>
    </subcellularLocation>
</comment>
<evidence type="ECO:0000313" key="9">
    <source>
        <dbReference type="EMBL" id="SOY31572.1"/>
    </source>
</evidence>
<keyword evidence="6 7" id="KW-0472">Membrane</keyword>
<feature type="transmembrane region" description="Helical" evidence="7">
    <location>
        <begin position="28"/>
        <end position="47"/>
    </location>
</feature>
<evidence type="ECO:0000256" key="1">
    <source>
        <dbReference type="ARBA" id="ARBA00004651"/>
    </source>
</evidence>
<dbReference type="OrthoDB" id="2637002at2"/>
<dbReference type="CDD" id="cd06261">
    <property type="entry name" value="TM_PBP2"/>
    <property type="match status" value="1"/>
</dbReference>
<evidence type="ECO:0000256" key="3">
    <source>
        <dbReference type="ARBA" id="ARBA00022475"/>
    </source>
</evidence>
<evidence type="ECO:0000256" key="5">
    <source>
        <dbReference type="ARBA" id="ARBA00022989"/>
    </source>
</evidence>
<feature type="transmembrane region" description="Helical" evidence="7">
    <location>
        <begin position="95"/>
        <end position="114"/>
    </location>
</feature>
<dbReference type="AlphaFoldDB" id="A0A2K4ZMF6"/>
<dbReference type="PANTHER" id="PTHR43227">
    <property type="entry name" value="BLL4140 PROTEIN"/>
    <property type="match status" value="1"/>
</dbReference>
<proteinExistence type="inferred from homology"/>
<evidence type="ECO:0000259" key="8">
    <source>
        <dbReference type="PROSITE" id="PS50928"/>
    </source>
</evidence>
<feature type="transmembrane region" description="Helical" evidence="7">
    <location>
        <begin position="135"/>
        <end position="159"/>
    </location>
</feature>
<protein>
    <submittedName>
        <fullName evidence="9">Putative multiple-sugar transport system permease YteP</fullName>
    </submittedName>
</protein>
<keyword evidence="9" id="KW-0762">Sugar transport</keyword>
<accession>A0A2K4ZMF6</accession>
<organism evidence="9 10">
    <name type="scientific">Acetatifactor muris</name>
    <dbReference type="NCBI Taxonomy" id="879566"/>
    <lineage>
        <taxon>Bacteria</taxon>
        <taxon>Bacillati</taxon>
        <taxon>Bacillota</taxon>
        <taxon>Clostridia</taxon>
        <taxon>Lachnospirales</taxon>
        <taxon>Lachnospiraceae</taxon>
        <taxon>Acetatifactor</taxon>
    </lineage>
</organism>
<feature type="domain" description="ABC transmembrane type-1" evidence="8">
    <location>
        <begin position="89"/>
        <end position="303"/>
    </location>
</feature>
<sequence>MKIRKKEKEKKRKITLAMLKKDLIRYKWLYLFFALPVVLWYVIFHYVPIYGIQIAFRNYKLTKGIWGSPFVGFDNFLKFFESIYFGRLIRNTLKISILQMAVTFPFPIIFALLLNEVRSKLFQRSIQTITYLPHFISSVVICGLLVTFSAKDGLFNIIMEFFGHQRTDLLLSNSSFLPIYLASDVWTSFGWGSIIYFSALAGVDQEQYEAAYVDGAGRFKRMWHITLPGIMPVIVIQLILKIGGLMSVGGEKILLLYSPLTYETADVISTFVYRKGILDADYGFSTAVDLFNSIINIILITTANKISRRVNETSLW</sequence>
<keyword evidence="4 7" id="KW-0812">Transmembrane</keyword>
<dbReference type="Pfam" id="PF00528">
    <property type="entry name" value="BPD_transp_1"/>
    <property type="match status" value="1"/>
</dbReference>
<evidence type="ECO:0000256" key="2">
    <source>
        <dbReference type="ARBA" id="ARBA00022448"/>
    </source>
</evidence>
<dbReference type="Proteomes" id="UP000236311">
    <property type="component" value="Unassembled WGS sequence"/>
</dbReference>
<keyword evidence="10" id="KW-1185">Reference proteome</keyword>
<keyword evidence="5 7" id="KW-1133">Transmembrane helix</keyword>
<dbReference type="Gene3D" id="1.10.3720.10">
    <property type="entry name" value="MetI-like"/>
    <property type="match status" value="1"/>
</dbReference>
<evidence type="ECO:0000256" key="7">
    <source>
        <dbReference type="RuleBase" id="RU363032"/>
    </source>
</evidence>
<comment type="similarity">
    <text evidence="7">Belongs to the binding-protein-dependent transport system permease family.</text>
</comment>
<reference evidence="9 10" key="1">
    <citation type="submission" date="2018-01" db="EMBL/GenBank/DDBJ databases">
        <authorList>
            <person name="Gaut B.S."/>
            <person name="Morton B.R."/>
            <person name="Clegg M.T."/>
            <person name="Duvall M.R."/>
        </authorList>
    </citation>
    <scope>NUCLEOTIDE SEQUENCE [LARGE SCALE GENOMIC DNA]</scope>
    <source>
        <strain evidence="9">GP69</strain>
    </source>
</reference>
<dbReference type="GO" id="GO:0005886">
    <property type="term" value="C:plasma membrane"/>
    <property type="evidence" value="ECO:0007669"/>
    <property type="project" value="UniProtKB-SubCell"/>
</dbReference>
<dbReference type="PANTHER" id="PTHR43227:SF11">
    <property type="entry name" value="BLL4140 PROTEIN"/>
    <property type="match status" value="1"/>
</dbReference>
<name>A0A2K4ZMF6_9FIRM</name>
<gene>
    <name evidence="9" type="primary">yteP_30</name>
    <name evidence="9" type="ORF">AMURIS_04316</name>
</gene>
<evidence type="ECO:0000313" key="10">
    <source>
        <dbReference type="Proteomes" id="UP000236311"/>
    </source>
</evidence>
<dbReference type="RefSeq" id="WP_103241563.1">
    <property type="nucleotide sequence ID" value="NZ_CANRXC010000011.1"/>
</dbReference>
<dbReference type="EMBL" id="OFSM01000027">
    <property type="protein sequence ID" value="SOY31572.1"/>
    <property type="molecule type" value="Genomic_DNA"/>
</dbReference>
<evidence type="ECO:0000256" key="6">
    <source>
        <dbReference type="ARBA" id="ARBA00023136"/>
    </source>
</evidence>
<dbReference type="SUPFAM" id="SSF161098">
    <property type="entry name" value="MetI-like"/>
    <property type="match status" value="1"/>
</dbReference>
<keyword evidence="2 7" id="KW-0813">Transport</keyword>
<feature type="transmembrane region" description="Helical" evidence="7">
    <location>
        <begin position="179"/>
        <end position="201"/>
    </location>
</feature>
<dbReference type="GO" id="GO:0055085">
    <property type="term" value="P:transmembrane transport"/>
    <property type="evidence" value="ECO:0007669"/>
    <property type="project" value="InterPro"/>
</dbReference>
<feature type="transmembrane region" description="Helical" evidence="7">
    <location>
        <begin position="222"/>
        <end position="240"/>
    </location>
</feature>
<evidence type="ECO:0000256" key="4">
    <source>
        <dbReference type="ARBA" id="ARBA00022692"/>
    </source>
</evidence>
<keyword evidence="3" id="KW-1003">Cell membrane</keyword>
<dbReference type="InterPro" id="IPR000515">
    <property type="entry name" value="MetI-like"/>
</dbReference>
<dbReference type="PROSITE" id="PS50928">
    <property type="entry name" value="ABC_TM1"/>
    <property type="match status" value="1"/>
</dbReference>
<dbReference type="InterPro" id="IPR035906">
    <property type="entry name" value="MetI-like_sf"/>
</dbReference>